<evidence type="ECO:0000256" key="3">
    <source>
        <dbReference type="ARBA" id="ARBA00022801"/>
    </source>
</evidence>
<comment type="catalytic activity">
    <reaction evidence="7">
        <text>4-imidazolone-5-propanoate + H2O = N-formimidoyl-L-glutamate</text>
        <dbReference type="Rhea" id="RHEA:23660"/>
        <dbReference type="ChEBI" id="CHEBI:15377"/>
        <dbReference type="ChEBI" id="CHEBI:58928"/>
        <dbReference type="ChEBI" id="CHEBI:77893"/>
        <dbReference type="EC" id="3.5.2.7"/>
    </reaction>
</comment>
<dbReference type="SUPFAM" id="SSF51556">
    <property type="entry name" value="Metallo-dependent hydrolases"/>
    <property type="match status" value="1"/>
</dbReference>
<feature type="binding site" evidence="7">
    <location>
        <position position="85"/>
    </location>
    <ligand>
        <name>Zn(2+)</name>
        <dbReference type="ChEBI" id="CHEBI:29105"/>
    </ligand>
</feature>
<proteinExistence type="inferred from homology"/>
<evidence type="ECO:0000256" key="7">
    <source>
        <dbReference type="HAMAP-Rule" id="MF_00372"/>
    </source>
</evidence>
<feature type="binding site" evidence="7">
    <location>
        <position position="258"/>
    </location>
    <ligand>
        <name>4-imidazolone-5-propanoate</name>
        <dbReference type="ChEBI" id="CHEBI:77893"/>
    </ligand>
</feature>
<evidence type="ECO:0000256" key="5">
    <source>
        <dbReference type="ARBA" id="ARBA00022833"/>
    </source>
</evidence>
<feature type="binding site" evidence="7">
    <location>
        <position position="190"/>
    </location>
    <ligand>
        <name>4-imidazolone-5-propanoate</name>
        <dbReference type="ChEBI" id="CHEBI:77893"/>
    </ligand>
</feature>
<dbReference type="FunFam" id="3.20.20.140:FF:000007">
    <property type="entry name" value="Imidazolonepropionase"/>
    <property type="match status" value="1"/>
</dbReference>
<feature type="binding site" evidence="7">
    <location>
        <position position="87"/>
    </location>
    <ligand>
        <name>Fe(3+)</name>
        <dbReference type="ChEBI" id="CHEBI:29034"/>
    </ligand>
</feature>
<feature type="binding site" evidence="7">
    <location>
        <position position="334"/>
    </location>
    <ligand>
        <name>N-formimidoyl-L-glutamate</name>
        <dbReference type="ChEBI" id="CHEBI:58928"/>
    </ligand>
</feature>
<dbReference type="Gene3D" id="3.20.20.140">
    <property type="entry name" value="Metal-dependent hydrolases"/>
    <property type="match status" value="1"/>
</dbReference>
<dbReference type="NCBIfam" id="TIGR01224">
    <property type="entry name" value="hutI"/>
    <property type="match status" value="1"/>
</dbReference>
<comment type="function">
    <text evidence="7">Catalyzes the hydrolytic cleavage of the carbon-nitrogen bond in imidazolone-5-propanoate to yield N-formimidoyl-L-glutamate. It is the third step in the universal histidine degradation pathway.</text>
</comment>
<dbReference type="AlphaFoldDB" id="A0A367ZP00"/>
<evidence type="ECO:0000259" key="8">
    <source>
        <dbReference type="Pfam" id="PF01979"/>
    </source>
</evidence>
<dbReference type="PANTHER" id="PTHR42752:SF1">
    <property type="entry name" value="IMIDAZOLONEPROPIONASE-RELATED"/>
    <property type="match status" value="1"/>
</dbReference>
<dbReference type="InterPro" id="IPR032466">
    <property type="entry name" value="Metal_Hydrolase"/>
</dbReference>
<dbReference type="GO" id="GO:0019557">
    <property type="term" value="P:L-histidine catabolic process to glutamate and formate"/>
    <property type="evidence" value="ECO:0007669"/>
    <property type="project" value="UniProtKB-UniPathway"/>
</dbReference>
<feature type="binding site" evidence="7">
    <location>
        <position position="335"/>
    </location>
    <ligand>
        <name>4-imidazolone-5-propanoate</name>
        <dbReference type="ChEBI" id="CHEBI:77893"/>
    </ligand>
</feature>
<gene>
    <name evidence="7" type="primary">hutI</name>
    <name evidence="9" type="ORF">OZSIB_4002</name>
</gene>
<feature type="binding site" evidence="7">
    <location>
        <position position="157"/>
    </location>
    <ligand>
        <name>4-imidazolone-5-propanoate</name>
        <dbReference type="ChEBI" id="CHEBI:77893"/>
    </ligand>
</feature>
<dbReference type="EMBL" id="QOQW01000010">
    <property type="protein sequence ID" value="RCK79848.1"/>
    <property type="molecule type" value="Genomic_DNA"/>
</dbReference>
<feature type="binding site" evidence="7">
    <location>
        <position position="87"/>
    </location>
    <ligand>
        <name>Zn(2+)</name>
        <dbReference type="ChEBI" id="CHEBI:29105"/>
    </ligand>
</feature>
<keyword evidence="4 7" id="KW-0369">Histidine metabolism</keyword>
<dbReference type="InterPro" id="IPR005920">
    <property type="entry name" value="HutI"/>
</dbReference>
<evidence type="ECO:0000256" key="2">
    <source>
        <dbReference type="ARBA" id="ARBA00022723"/>
    </source>
</evidence>
<organism evidence="9 10">
    <name type="scientific">Candidatus Ozemobacter sibiricus</name>
    <dbReference type="NCBI Taxonomy" id="2268124"/>
    <lineage>
        <taxon>Bacteria</taxon>
        <taxon>Candidatus Ozemobacteria</taxon>
        <taxon>Candidatus Ozemobacterales</taxon>
        <taxon>Candidatus Ozemobacteraceae</taxon>
        <taxon>Candidatus Ozemobacter</taxon>
    </lineage>
</organism>
<feature type="binding site" evidence="7">
    <location>
        <position position="255"/>
    </location>
    <ligand>
        <name>Fe(3+)</name>
        <dbReference type="ChEBI" id="CHEBI:29034"/>
    </ligand>
</feature>
<feature type="binding site" evidence="7">
    <location>
        <position position="332"/>
    </location>
    <ligand>
        <name>N-formimidoyl-L-glutamate</name>
        <dbReference type="ChEBI" id="CHEBI:58928"/>
    </ligand>
</feature>
<keyword evidence="7" id="KW-0963">Cytoplasm</keyword>
<feature type="binding site" evidence="7">
    <location>
        <position position="330"/>
    </location>
    <ligand>
        <name>Zn(2+)</name>
        <dbReference type="ChEBI" id="CHEBI:29105"/>
    </ligand>
</feature>
<dbReference type="GO" id="GO:0005737">
    <property type="term" value="C:cytoplasm"/>
    <property type="evidence" value="ECO:0007669"/>
    <property type="project" value="UniProtKB-SubCell"/>
</dbReference>
<evidence type="ECO:0000256" key="1">
    <source>
        <dbReference type="ARBA" id="ARBA00012864"/>
    </source>
</evidence>
<comment type="cofactor">
    <cofactor evidence="7">
        <name>Zn(2+)</name>
        <dbReference type="ChEBI" id="CHEBI:29105"/>
    </cofactor>
    <cofactor evidence="7">
        <name>Fe(3+)</name>
        <dbReference type="ChEBI" id="CHEBI:29034"/>
    </cofactor>
    <text evidence="7">Binds 1 zinc or iron ion per subunit.</text>
</comment>
<evidence type="ECO:0000313" key="9">
    <source>
        <dbReference type="EMBL" id="RCK79848.1"/>
    </source>
</evidence>
<comment type="similarity">
    <text evidence="7">Belongs to the metallo-dependent hydrolases superfamily. HutI family.</text>
</comment>
<protein>
    <recommendedName>
        <fullName evidence="1 7">Imidazolonepropionase</fullName>
        <ecNumber evidence="1 7">3.5.2.7</ecNumber>
    </recommendedName>
    <alternativeName>
        <fullName evidence="7">Imidazolone-5-propionate hydrolase</fullName>
    </alternativeName>
</protein>
<feature type="binding site" evidence="7">
    <location>
        <position position="255"/>
    </location>
    <ligand>
        <name>Zn(2+)</name>
        <dbReference type="ChEBI" id="CHEBI:29105"/>
    </ligand>
</feature>
<sequence>MKPVADCVIHHLAAAALFPRPYRGKGTPVGWEVEERPHVSIAARAGTIVWIGPAGQLSDEVTLAADCRFVNGAGRLAVPGFVDSHTHLVYAGDRSDEFEMRVQGRPYLDILAAGGGILRTVEAVRARSEEELFDEAAARLIEALAWGTTTIEIKTGYGLDLPTELKMLRVIDRLRRELPVRIVATFMGAHAVPADRRADPDAFVDEICRDWIPEVAKTGLAAFNDVFTENKAFSVAQSRKILEAGLAHGLRPKIHADEINVLGGVDLAVEIGAVSADHLLMTGPAGIARLAGSGVIPTVLPGTSTYLMEAHHAPARAMIAAGLPLAIASDHNPGSCQFLGAGLVQTLAMLQLRLTAAEALIAGTLHAAHALGQGDRLGALEVGRQLDAVLLEATSIRQIGYRAGQNLVRQVIIGGQPVFQA</sequence>
<dbReference type="Pfam" id="PF01979">
    <property type="entry name" value="Amidohydro_1"/>
    <property type="match status" value="1"/>
</dbReference>
<dbReference type="PANTHER" id="PTHR42752">
    <property type="entry name" value="IMIDAZOLONEPROPIONASE"/>
    <property type="match status" value="1"/>
</dbReference>
<feature type="binding site" evidence="7">
    <location>
        <position position="330"/>
    </location>
    <ligand>
        <name>Fe(3+)</name>
        <dbReference type="ChEBI" id="CHEBI:29034"/>
    </ligand>
</feature>
<evidence type="ECO:0000313" key="10">
    <source>
        <dbReference type="Proteomes" id="UP000252355"/>
    </source>
</evidence>
<dbReference type="GO" id="GO:0019556">
    <property type="term" value="P:L-histidine catabolic process to glutamate and formamide"/>
    <property type="evidence" value="ECO:0007669"/>
    <property type="project" value="UniProtKB-UniRule"/>
</dbReference>
<dbReference type="EC" id="3.5.2.7" evidence="1 7"/>
<comment type="subcellular location">
    <subcellularLocation>
        <location evidence="7">Cytoplasm</location>
    </subcellularLocation>
</comment>
<dbReference type="GO" id="GO:0008270">
    <property type="term" value="F:zinc ion binding"/>
    <property type="evidence" value="ECO:0007669"/>
    <property type="project" value="UniProtKB-UniRule"/>
</dbReference>
<comment type="caution">
    <text evidence="9">The sequence shown here is derived from an EMBL/GenBank/DDBJ whole genome shotgun (WGS) entry which is preliminary data.</text>
</comment>
<dbReference type="GO" id="GO:0050480">
    <property type="term" value="F:imidazolonepropionase activity"/>
    <property type="evidence" value="ECO:0007669"/>
    <property type="project" value="UniProtKB-UniRule"/>
</dbReference>
<dbReference type="Proteomes" id="UP000252355">
    <property type="component" value="Unassembled WGS sequence"/>
</dbReference>
<dbReference type="HAMAP" id="MF_00372">
    <property type="entry name" value="HutI"/>
    <property type="match status" value="1"/>
</dbReference>
<keyword evidence="6 7" id="KW-0408">Iron</keyword>
<evidence type="ECO:0000256" key="6">
    <source>
        <dbReference type="ARBA" id="ARBA00023004"/>
    </source>
</evidence>
<evidence type="ECO:0000256" key="4">
    <source>
        <dbReference type="ARBA" id="ARBA00022808"/>
    </source>
</evidence>
<feature type="binding site" evidence="7">
    <location>
        <position position="94"/>
    </location>
    <ligand>
        <name>4-imidazolone-5-propanoate</name>
        <dbReference type="ChEBI" id="CHEBI:77893"/>
    </ligand>
</feature>
<comment type="pathway">
    <text evidence="7">Amino-acid degradation; L-histidine degradation into L-glutamate; N-formimidoyl-L-glutamate from L-histidine: step 3/3.</text>
</comment>
<dbReference type="InterPro" id="IPR011059">
    <property type="entry name" value="Metal-dep_hydrolase_composite"/>
</dbReference>
<dbReference type="GO" id="GO:0005506">
    <property type="term" value="F:iron ion binding"/>
    <property type="evidence" value="ECO:0007669"/>
    <property type="project" value="UniProtKB-UniRule"/>
</dbReference>
<feature type="binding site" evidence="7">
    <location>
        <position position="157"/>
    </location>
    <ligand>
        <name>N-formimidoyl-L-glutamate</name>
        <dbReference type="ChEBI" id="CHEBI:58928"/>
    </ligand>
</feature>
<keyword evidence="2 7" id="KW-0479">Metal-binding</keyword>
<feature type="binding site" evidence="7">
    <location>
        <position position="85"/>
    </location>
    <ligand>
        <name>Fe(3+)</name>
        <dbReference type="ChEBI" id="CHEBI:29034"/>
    </ligand>
</feature>
<dbReference type="SUPFAM" id="SSF51338">
    <property type="entry name" value="Composite domain of metallo-dependent hydrolases"/>
    <property type="match status" value="1"/>
</dbReference>
<accession>A0A367ZP00</accession>
<reference evidence="9 10" key="1">
    <citation type="submission" date="2018-05" db="EMBL/GenBank/DDBJ databases">
        <title>A metagenomic window into the 2 km-deep terrestrial subsurface aquifer revealed taxonomically and functionally diverse microbial community comprising novel uncultured bacterial lineages.</title>
        <authorList>
            <person name="Kadnikov V.V."/>
            <person name="Mardanov A.V."/>
            <person name="Beletsky A.V."/>
            <person name="Banks D."/>
            <person name="Pimenov N.V."/>
            <person name="Frank Y.A."/>
            <person name="Karnachuk O.V."/>
            <person name="Ravin N.V."/>
        </authorList>
    </citation>
    <scope>NUCLEOTIDE SEQUENCE [LARGE SCALE GENOMIC DNA]</scope>
    <source>
        <strain evidence="9">BY5</strain>
    </source>
</reference>
<keyword evidence="5 7" id="KW-0862">Zinc</keyword>
<name>A0A367ZP00_9BACT</name>
<feature type="domain" description="Amidohydrolase-related" evidence="8">
    <location>
        <begin position="77"/>
        <end position="418"/>
    </location>
</feature>
<keyword evidence="3 7" id="KW-0378">Hydrolase</keyword>
<dbReference type="UniPathway" id="UPA00379">
    <property type="reaction ID" value="UER00551"/>
</dbReference>
<dbReference type="InterPro" id="IPR006680">
    <property type="entry name" value="Amidohydro-rel"/>
</dbReference>
<dbReference type="Gene3D" id="2.30.40.10">
    <property type="entry name" value="Urease, subunit C, domain 1"/>
    <property type="match status" value="1"/>
</dbReference>